<organism evidence="2 3">
    <name type="scientific">Microterricola pindariensis</name>
    <dbReference type="NCBI Taxonomy" id="478010"/>
    <lineage>
        <taxon>Bacteria</taxon>
        <taxon>Bacillati</taxon>
        <taxon>Actinomycetota</taxon>
        <taxon>Actinomycetes</taxon>
        <taxon>Micrococcales</taxon>
        <taxon>Microbacteriaceae</taxon>
        <taxon>Microterricola</taxon>
    </lineage>
</organism>
<name>A0ABX5AW33_9MICO</name>
<dbReference type="Gene3D" id="1.25.10.90">
    <property type="match status" value="1"/>
</dbReference>
<dbReference type="RefSeq" id="WP_104475477.1">
    <property type="nucleotide sequence ID" value="NZ_MPZN01000028.1"/>
</dbReference>
<accession>A0ABX5AW33</accession>
<feature type="region of interest" description="Disordered" evidence="1">
    <location>
        <begin position="1"/>
        <end position="22"/>
    </location>
</feature>
<dbReference type="Pfam" id="PF08713">
    <property type="entry name" value="DNA_alkylation"/>
    <property type="match status" value="1"/>
</dbReference>
<protein>
    <submittedName>
        <fullName evidence="2">DNA alkylation repair protein</fullName>
    </submittedName>
</protein>
<dbReference type="SUPFAM" id="SSF48371">
    <property type="entry name" value="ARM repeat"/>
    <property type="match status" value="1"/>
</dbReference>
<comment type="caution">
    <text evidence="2">The sequence shown here is derived from an EMBL/GenBank/DDBJ whole genome shotgun (WGS) entry which is preliminary data.</text>
</comment>
<proteinExistence type="predicted"/>
<evidence type="ECO:0000313" key="3">
    <source>
        <dbReference type="Proteomes" id="UP000237755"/>
    </source>
</evidence>
<evidence type="ECO:0000313" key="2">
    <source>
        <dbReference type="EMBL" id="PPL18734.1"/>
    </source>
</evidence>
<gene>
    <name evidence="2" type="ORF">GY24_09880</name>
</gene>
<dbReference type="InterPro" id="IPR016024">
    <property type="entry name" value="ARM-type_fold"/>
</dbReference>
<dbReference type="EMBL" id="MPZN01000028">
    <property type="protein sequence ID" value="PPL18734.1"/>
    <property type="molecule type" value="Genomic_DNA"/>
</dbReference>
<dbReference type="Proteomes" id="UP000237755">
    <property type="component" value="Unassembled WGS sequence"/>
</dbReference>
<dbReference type="InterPro" id="IPR014825">
    <property type="entry name" value="DNA_alkylation"/>
</dbReference>
<reference evidence="2 3" key="1">
    <citation type="journal article" date="2008" name="Int. J. Syst. Evol. Microbiol.">
        <title>Leifsonia pindariensis sp. nov., isolated from the Pindari glacier of the Indian Himalayas, and emended description of the genus Leifsonia.</title>
        <authorList>
            <person name="Reddy G.S."/>
            <person name="Prabagaran S.R."/>
            <person name="Shivaji S."/>
        </authorList>
    </citation>
    <scope>NUCLEOTIDE SEQUENCE [LARGE SCALE GENOMIC DNA]</scope>
    <source>
        <strain evidence="2 3">PON 10</strain>
    </source>
</reference>
<keyword evidence="3" id="KW-1185">Reference proteome</keyword>
<evidence type="ECO:0000256" key="1">
    <source>
        <dbReference type="SAM" id="MobiDB-lite"/>
    </source>
</evidence>
<dbReference type="PANTHER" id="PTHR34070:SF1">
    <property type="entry name" value="DNA ALKYLATION REPAIR PROTEIN"/>
    <property type="match status" value="1"/>
</dbReference>
<dbReference type="CDD" id="cd06561">
    <property type="entry name" value="AlkD_like"/>
    <property type="match status" value="1"/>
</dbReference>
<sequence length="258" mass="28491">MTADAARVPAPQPAEPQTASAVQEAIAELADPERAASSQRFFKTGPGQYGEGDVFVGVTVPRLRGVARRFAELPLAQLDLLLASPVHEHRLIGLLIATRQFERASAPRGLDEGRRAALAEWYLGAVRRGRVNNWDLVDSSAPGILGGWLFDRPRDVLFELAASPVLWERRVAMIATQGFINRGDATTALELAALLRDDPEDLMQKAVGWMLREIGKRVDRGLLIAFLDEHASRMPRTELSYATEHLDSAPRAHYRALR</sequence>
<dbReference type="PANTHER" id="PTHR34070">
    <property type="entry name" value="ARMADILLO-TYPE FOLD"/>
    <property type="match status" value="1"/>
</dbReference>